<evidence type="ECO:0000259" key="8">
    <source>
        <dbReference type="PROSITE" id="PS50287"/>
    </source>
</evidence>
<dbReference type="SMART" id="SM00202">
    <property type="entry name" value="SR"/>
    <property type="match status" value="1"/>
</dbReference>
<evidence type="ECO:0000313" key="9">
    <source>
        <dbReference type="Ensembl" id="ENSACLP00000085075.1"/>
    </source>
</evidence>
<sequence length="237" mass="25988">WRTTHRCSCQHTFNGVAVEDDQQVHFFEDSQEVETLLGLPHVLFSSLTWKLFPFNNHKGSSISINVPGADEEKDSVRLLNGTSLCSGRLEVNYNQCNQSKQSWTSVCEADFDQQDAEVVCRELGCGPPSALQGALHGDMGAPVWSKEFQCEGHESTLLDCRSSNSTGSSCSPGKAVGLTCSEPIRLVGGASRCAGKLEMKLGEWRPVYTMARTLREPAAFCKHLDCGSDVSVKKREL</sequence>
<dbReference type="SUPFAM" id="SSF56487">
    <property type="entry name" value="SRCR-like"/>
    <property type="match status" value="2"/>
</dbReference>
<name>A0AAX7VTB3_ASTCA</name>
<dbReference type="PRINTS" id="PR00258">
    <property type="entry name" value="SPERACTRCPTR"/>
</dbReference>
<evidence type="ECO:0000256" key="7">
    <source>
        <dbReference type="PROSITE-ProRule" id="PRU00196"/>
    </source>
</evidence>
<dbReference type="PROSITE" id="PS50287">
    <property type="entry name" value="SRCR_2"/>
    <property type="match status" value="2"/>
</dbReference>
<reference evidence="9" key="1">
    <citation type="submission" date="2025-08" db="UniProtKB">
        <authorList>
            <consortium name="Ensembl"/>
        </authorList>
    </citation>
    <scope>IDENTIFICATION</scope>
</reference>
<dbReference type="AlphaFoldDB" id="A0AAX7VTB3"/>
<organism evidence="9 10">
    <name type="scientific">Astatotilapia calliptera</name>
    <name type="common">Eastern happy</name>
    <name type="synonym">Chromis callipterus</name>
    <dbReference type="NCBI Taxonomy" id="8154"/>
    <lineage>
        <taxon>Eukaryota</taxon>
        <taxon>Metazoa</taxon>
        <taxon>Chordata</taxon>
        <taxon>Craniata</taxon>
        <taxon>Vertebrata</taxon>
        <taxon>Euteleostomi</taxon>
        <taxon>Actinopterygii</taxon>
        <taxon>Neopterygii</taxon>
        <taxon>Teleostei</taxon>
        <taxon>Neoteleostei</taxon>
        <taxon>Acanthomorphata</taxon>
        <taxon>Ovalentaria</taxon>
        <taxon>Cichlomorphae</taxon>
        <taxon>Cichliformes</taxon>
        <taxon>Cichlidae</taxon>
        <taxon>African cichlids</taxon>
        <taxon>Pseudocrenilabrinae</taxon>
        <taxon>Haplochromini</taxon>
        <taxon>Astatotilapia</taxon>
    </lineage>
</organism>
<evidence type="ECO:0000256" key="6">
    <source>
        <dbReference type="ARBA" id="ARBA00023180"/>
    </source>
</evidence>
<keyword evidence="10" id="KW-1185">Reference proteome</keyword>
<evidence type="ECO:0000256" key="2">
    <source>
        <dbReference type="ARBA" id="ARBA00022525"/>
    </source>
</evidence>
<keyword evidence="5 7" id="KW-1015">Disulfide bond</keyword>
<evidence type="ECO:0000256" key="3">
    <source>
        <dbReference type="ARBA" id="ARBA00022729"/>
    </source>
</evidence>
<reference evidence="9" key="2">
    <citation type="submission" date="2025-09" db="UniProtKB">
        <authorList>
            <consortium name="Ensembl"/>
        </authorList>
    </citation>
    <scope>IDENTIFICATION</scope>
</reference>
<evidence type="ECO:0000256" key="1">
    <source>
        <dbReference type="ARBA" id="ARBA00004613"/>
    </source>
</evidence>
<comment type="caution">
    <text evidence="7">Lacks conserved residue(s) required for the propagation of feature annotation.</text>
</comment>
<feature type="domain" description="SRCR" evidence="8">
    <location>
        <begin position="184"/>
        <end position="237"/>
    </location>
</feature>
<dbReference type="InterPro" id="IPR036772">
    <property type="entry name" value="SRCR-like_dom_sf"/>
</dbReference>
<keyword evidence="3" id="KW-0732">Signal</keyword>
<protein>
    <recommendedName>
        <fullName evidence="8">SRCR domain-containing protein</fullName>
    </recommendedName>
</protein>
<dbReference type="GO" id="GO:0031638">
    <property type="term" value="P:zymogen activation"/>
    <property type="evidence" value="ECO:0007669"/>
    <property type="project" value="TreeGrafter"/>
</dbReference>
<keyword evidence="6" id="KW-0325">Glycoprotein</keyword>
<evidence type="ECO:0000256" key="4">
    <source>
        <dbReference type="ARBA" id="ARBA00022737"/>
    </source>
</evidence>
<keyword evidence="4" id="KW-0677">Repeat</keyword>
<dbReference type="Pfam" id="PF00530">
    <property type="entry name" value="SRCR"/>
    <property type="match status" value="1"/>
</dbReference>
<dbReference type="FunFam" id="3.10.250.10:FF:000013">
    <property type="entry name" value="CD163 molecule like 1"/>
    <property type="match status" value="1"/>
</dbReference>
<dbReference type="GO" id="GO:0005886">
    <property type="term" value="C:plasma membrane"/>
    <property type="evidence" value="ECO:0007669"/>
    <property type="project" value="TreeGrafter"/>
</dbReference>
<feature type="disulfide bond" evidence="7">
    <location>
        <begin position="150"/>
        <end position="160"/>
    </location>
</feature>
<feature type="domain" description="SRCR" evidence="8">
    <location>
        <begin position="76"/>
        <end position="181"/>
    </location>
</feature>
<comment type="subcellular location">
    <subcellularLocation>
        <location evidence="1">Secreted</location>
    </subcellularLocation>
</comment>
<dbReference type="Proteomes" id="UP000265100">
    <property type="component" value="Unplaced"/>
</dbReference>
<dbReference type="GO" id="GO:0004252">
    <property type="term" value="F:serine-type endopeptidase activity"/>
    <property type="evidence" value="ECO:0007669"/>
    <property type="project" value="TreeGrafter"/>
</dbReference>
<evidence type="ECO:0000313" key="10">
    <source>
        <dbReference type="Proteomes" id="UP000265100"/>
    </source>
</evidence>
<dbReference type="Gene3D" id="3.10.250.10">
    <property type="entry name" value="SRCR-like domain"/>
    <property type="match status" value="2"/>
</dbReference>
<dbReference type="Ensembl" id="ENSACLT00000095627.1">
    <property type="protein sequence ID" value="ENSACLP00000085075.1"/>
    <property type="gene ID" value="ENSACLG00000029756.1"/>
</dbReference>
<proteinExistence type="predicted"/>
<dbReference type="GeneTree" id="ENSGT00940000155987"/>
<dbReference type="InterPro" id="IPR001190">
    <property type="entry name" value="SRCR"/>
</dbReference>
<evidence type="ECO:0000256" key="5">
    <source>
        <dbReference type="ARBA" id="ARBA00023157"/>
    </source>
</evidence>
<dbReference type="PANTHER" id="PTHR48071:SF15">
    <property type="entry name" value="SRCR DOMAIN-CONTAINING PROTEIN"/>
    <property type="match status" value="1"/>
</dbReference>
<dbReference type="PANTHER" id="PTHR48071">
    <property type="entry name" value="SRCR DOMAIN-CONTAINING PROTEIN"/>
    <property type="match status" value="1"/>
</dbReference>
<accession>A0AAX7VTB3</accession>
<keyword evidence="2" id="KW-0964">Secreted</keyword>
<dbReference type="GO" id="GO:0005615">
    <property type="term" value="C:extracellular space"/>
    <property type="evidence" value="ECO:0007669"/>
    <property type="project" value="TreeGrafter"/>
</dbReference>